<dbReference type="InterPro" id="IPR000757">
    <property type="entry name" value="Beta-glucanase-like"/>
</dbReference>
<organism evidence="12 13">
    <name type="scientific">Rhodotorula graminis (strain WP1)</name>
    <dbReference type="NCBI Taxonomy" id="578459"/>
    <lineage>
        <taxon>Eukaryota</taxon>
        <taxon>Fungi</taxon>
        <taxon>Dikarya</taxon>
        <taxon>Basidiomycota</taxon>
        <taxon>Pucciniomycotina</taxon>
        <taxon>Microbotryomycetes</taxon>
        <taxon>Sporidiobolales</taxon>
        <taxon>Sporidiobolaceae</taxon>
        <taxon>Rhodotorula</taxon>
    </lineage>
</organism>
<dbReference type="RefSeq" id="XP_018270686.1">
    <property type="nucleotide sequence ID" value="XM_018413360.1"/>
</dbReference>
<dbReference type="PROSITE" id="PS51762">
    <property type="entry name" value="GH16_2"/>
    <property type="match status" value="1"/>
</dbReference>
<dbReference type="Proteomes" id="UP000053890">
    <property type="component" value="Unassembled WGS sequence"/>
</dbReference>
<feature type="compositionally biased region" description="Low complexity" evidence="9">
    <location>
        <begin position="22"/>
        <end position="39"/>
    </location>
</feature>
<dbReference type="InterPro" id="IPR013320">
    <property type="entry name" value="ConA-like_dom_sf"/>
</dbReference>
<comment type="similarity">
    <text evidence="2">Belongs to the SKN1/KRE6 family.</text>
</comment>
<dbReference type="PANTHER" id="PTHR31361:SF15">
    <property type="entry name" value="GH16 DOMAIN-CONTAINING PROTEIN"/>
    <property type="match status" value="1"/>
</dbReference>
<evidence type="ECO:0000256" key="2">
    <source>
        <dbReference type="ARBA" id="ARBA00010962"/>
    </source>
</evidence>
<accession>A0A194S208</accession>
<keyword evidence="6 10" id="KW-0472">Membrane</keyword>
<dbReference type="AlphaFoldDB" id="A0A194S208"/>
<keyword evidence="8" id="KW-0961">Cell wall biogenesis/degradation</keyword>
<keyword evidence="5 10" id="KW-1133">Transmembrane helix</keyword>
<keyword evidence="3 10" id="KW-0812">Transmembrane</keyword>
<evidence type="ECO:0000256" key="6">
    <source>
        <dbReference type="ARBA" id="ARBA00023136"/>
    </source>
</evidence>
<evidence type="ECO:0000256" key="10">
    <source>
        <dbReference type="SAM" id="Phobius"/>
    </source>
</evidence>
<feature type="transmembrane region" description="Helical" evidence="10">
    <location>
        <begin position="124"/>
        <end position="144"/>
    </location>
</feature>
<dbReference type="GO" id="GO:0031505">
    <property type="term" value="P:fungal-type cell wall organization"/>
    <property type="evidence" value="ECO:0007669"/>
    <property type="project" value="TreeGrafter"/>
</dbReference>
<dbReference type="Gene3D" id="2.60.120.200">
    <property type="match status" value="2"/>
</dbReference>
<dbReference type="OrthoDB" id="412647at2759"/>
<comment type="subcellular location">
    <subcellularLocation>
        <location evidence="1">Membrane</location>
        <topology evidence="1">Single-pass type II membrane protein</topology>
    </subcellularLocation>
</comment>
<keyword evidence="13" id="KW-1185">Reference proteome</keyword>
<evidence type="ECO:0000256" key="3">
    <source>
        <dbReference type="ARBA" id="ARBA00022692"/>
    </source>
</evidence>
<evidence type="ECO:0000256" key="5">
    <source>
        <dbReference type="ARBA" id="ARBA00022989"/>
    </source>
</evidence>
<sequence>MPRHDLEDDDDDLAAPQLPYASRHSATSSSSSFTSGTYTPALRRGLSSPASVDHHPSATAPLALPHLPRSSSASHLYPPVSTSFEHLLWTKSNASVDDFLHDPSPLVDAALDKRRWKRHTVPRIVDILSLVLVVIALLGVFLGWPVLRFGILGSWGNPHSGARTDLGWNLGGINATGSVPLIPGLPGLVDTDTPLEAYTRQGFFDGEVYNLVYSDEFNVDGRTFWPGDDPYWEAVDLRYVRRLFRFSFMSENDPDAVTTKDGKLVITLDQEPWNGLNFRSGMLQSWDKFCFTGGYLEISASFPGNAETMGFWPGVWTLGNLGRAGYGGSVDGVWPYSYTSCDVGTLPNQTYPDQSGPDAARHSGLRDYGGSLSYLPGQRMSACTCEGEDHPGPSVNVGRGAPEIDVTGASQSRSTRARRAIVAHLFPSSQFAPMDAGYAWKNETPHFTIYNDTRSVQNLFTGAVYQESASIISLTDTTSYEGRGYSTFGFEYEPGPNGVITWAVNRTPTWQITAGAMGLNDETEIGQRLVSMEPMAININLAISKAFQEPDWAHLTFPGTFRIDYVRLWQKGPPRIGCDPDDHPTAAYIARHSDVYTNPNLTVFPAPFPQNRLSSTGCA</sequence>
<dbReference type="GeneID" id="28973809"/>
<dbReference type="GO" id="GO:0005789">
    <property type="term" value="C:endoplasmic reticulum membrane"/>
    <property type="evidence" value="ECO:0007669"/>
    <property type="project" value="TreeGrafter"/>
</dbReference>
<dbReference type="InterPro" id="IPR005629">
    <property type="entry name" value="Skn1/Kre6/Sbg1"/>
</dbReference>
<dbReference type="PANTHER" id="PTHR31361">
    <property type="entry name" value="BETA-GLUCAN SYNTHESIS-ASSOCIATED PROTEIN KRE6-RELATED"/>
    <property type="match status" value="1"/>
</dbReference>
<evidence type="ECO:0000256" key="1">
    <source>
        <dbReference type="ARBA" id="ARBA00004606"/>
    </source>
</evidence>
<dbReference type="Pfam" id="PF03935">
    <property type="entry name" value="SKN1_KRE6_Sbg1"/>
    <property type="match status" value="1"/>
</dbReference>
<evidence type="ECO:0000256" key="7">
    <source>
        <dbReference type="ARBA" id="ARBA00023180"/>
    </source>
</evidence>
<dbReference type="GO" id="GO:0015926">
    <property type="term" value="F:glucosidase activity"/>
    <property type="evidence" value="ECO:0007669"/>
    <property type="project" value="TreeGrafter"/>
</dbReference>
<evidence type="ECO:0000256" key="9">
    <source>
        <dbReference type="SAM" id="MobiDB-lite"/>
    </source>
</evidence>
<keyword evidence="7" id="KW-0325">Glycoprotein</keyword>
<evidence type="ECO:0000313" key="12">
    <source>
        <dbReference type="EMBL" id="KPV74637.1"/>
    </source>
</evidence>
<feature type="region of interest" description="Disordered" evidence="9">
    <location>
        <begin position="1"/>
        <end position="64"/>
    </location>
</feature>
<evidence type="ECO:0000256" key="8">
    <source>
        <dbReference type="ARBA" id="ARBA00023316"/>
    </source>
</evidence>
<keyword evidence="4" id="KW-0735">Signal-anchor</keyword>
<evidence type="ECO:0000313" key="13">
    <source>
        <dbReference type="Proteomes" id="UP000053890"/>
    </source>
</evidence>
<gene>
    <name evidence="12" type="ORF">RHOBADRAFT_36533</name>
</gene>
<dbReference type="GO" id="GO:0005886">
    <property type="term" value="C:plasma membrane"/>
    <property type="evidence" value="ECO:0007669"/>
    <property type="project" value="TreeGrafter"/>
</dbReference>
<name>A0A194S208_RHOGW</name>
<dbReference type="STRING" id="578459.A0A194S208"/>
<keyword evidence="12" id="KW-0378">Hydrolase</keyword>
<proteinExistence type="inferred from homology"/>
<reference evidence="12 13" key="1">
    <citation type="journal article" date="2015" name="Front. Microbiol.">
        <title>Genome sequence of the plant growth promoting endophytic yeast Rhodotorula graminis WP1.</title>
        <authorList>
            <person name="Firrincieli A."/>
            <person name="Otillar R."/>
            <person name="Salamov A."/>
            <person name="Schmutz J."/>
            <person name="Khan Z."/>
            <person name="Redman R.S."/>
            <person name="Fleck N.D."/>
            <person name="Lindquist E."/>
            <person name="Grigoriev I.V."/>
            <person name="Doty S.L."/>
        </authorList>
    </citation>
    <scope>NUCLEOTIDE SEQUENCE [LARGE SCALE GENOMIC DNA]</scope>
    <source>
        <strain evidence="12 13">WP1</strain>
    </source>
</reference>
<evidence type="ECO:0000259" key="11">
    <source>
        <dbReference type="PROSITE" id="PS51762"/>
    </source>
</evidence>
<dbReference type="OMA" id="SINMESM"/>
<dbReference type="SUPFAM" id="SSF49899">
    <property type="entry name" value="Concanavalin A-like lectins/glucanases"/>
    <property type="match status" value="1"/>
</dbReference>
<protein>
    <submittedName>
        <fullName evidence="12">Glycoside hydrolase family 16 protein</fullName>
    </submittedName>
</protein>
<dbReference type="EMBL" id="KQ474079">
    <property type="protein sequence ID" value="KPV74637.1"/>
    <property type="molecule type" value="Genomic_DNA"/>
</dbReference>
<evidence type="ECO:0000256" key="4">
    <source>
        <dbReference type="ARBA" id="ARBA00022968"/>
    </source>
</evidence>
<feature type="domain" description="GH16" evidence="11">
    <location>
        <begin position="198"/>
        <end position="574"/>
    </location>
</feature>
<dbReference type="GO" id="GO:0006078">
    <property type="term" value="P:(1-&gt;6)-beta-D-glucan biosynthetic process"/>
    <property type="evidence" value="ECO:0007669"/>
    <property type="project" value="TreeGrafter"/>
</dbReference>